<protein>
    <submittedName>
        <fullName evidence="1">Uncharacterized protein</fullName>
    </submittedName>
</protein>
<evidence type="ECO:0000313" key="1">
    <source>
        <dbReference type="EMBL" id="MDF9300469.1"/>
    </source>
</evidence>
<dbReference type="EMBL" id="JAOZFC020000002">
    <property type="protein sequence ID" value="MDF9300469.1"/>
    <property type="molecule type" value="Genomic_DNA"/>
</dbReference>
<sequence length="78" mass="9029">MVNDIEIGVALARLQSWVARDSFSVVERHAQHAQAVDRSLIKLAVRDMLKTDFVRKDVDRDRPTEYLWIFITTSNLNS</sequence>
<gene>
    <name evidence="1" type="ORF">OIT47_009340</name>
</gene>
<dbReference type="RefSeq" id="WP_199404857.1">
    <property type="nucleotide sequence ID" value="NZ_JAOZFC020000002.1"/>
</dbReference>
<name>A0ABT6D6A1_9LACO</name>
<dbReference type="Proteomes" id="UP001146336">
    <property type="component" value="Unassembled WGS sequence"/>
</dbReference>
<proteinExistence type="predicted"/>
<keyword evidence="2" id="KW-1185">Reference proteome</keyword>
<organism evidence="1 2">
    <name type="scientific">Weissella fermenti</name>
    <dbReference type="NCBI Taxonomy" id="2987699"/>
    <lineage>
        <taxon>Bacteria</taxon>
        <taxon>Bacillati</taxon>
        <taxon>Bacillota</taxon>
        <taxon>Bacilli</taxon>
        <taxon>Lactobacillales</taxon>
        <taxon>Lactobacillaceae</taxon>
        <taxon>Weissella</taxon>
    </lineage>
</organism>
<comment type="caution">
    <text evidence="1">The sequence shown here is derived from an EMBL/GenBank/DDBJ whole genome shotgun (WGS) entry which is preliminary data.</text>
</comment>
<reference evidence="1" key="1">
    <citation type="submission" date="2023-03" db="EMBL/GenBank/DDBJ databases">
        <title>Comparative genomics of Weissella fermenti BK2, and weissella type species.</title>
        <authorList>
            <person name="Lee J.K."/>
            <person name="Baek J.H."/>
            <person name="Kim J.M."/>
            <person name="Choi D.G."/>
            <person name="Jeon C.O."/>
        </authorList>
    </citation>
    <scope>NUCLEOTIDE SEQUENCE</scope>
    <source>
        <strain evidence="1">BK2</strain>
    </source>
</reference>
<accession>A0ABT6D6A1</accession>
<evidence type="ECO:0000313" key="2">
    <source>
        <dbReference type="Proteomes" id="UP001146336"/>
    </source>
</evidence>